<gene>
    <name evidence="1" type="ORF">HMPREF1015_03041</name>
</gene>
<organism evidence="1 2">
    <name type="scientific">Bacillus smithii 7_3_47FAA</name>
    <dbReference type="NCBI Taxonomy" id="665952"/>
    <lineage>
        <taxon>Bacteria</taxon>
        <taxon>Bacillati</taxon>
        <taxon>Bacillota</taxon>
        <taxon>Bacilli</taxon>
        <taxon>Bacillales</taxon>
        <taxon>Bacillaceae</taxon>
        <taxon>Bacillus</taxon>
    </lineage>
</organism>
<dbReference type="Proteomes" id="UP000011747">
    <property type="component" value="Unassembled WGS sequence"/>
</dbReference>
<evidence type="ECO:0000313" key="2">
    <source>
        <dbReference type="Proteomes" id="UP000011747"/>
    </source>
</evidence>
<evidence type="ECO:0000313" key="1">
    <source>
        <dbReference type="EMBL" id="EHL75154.1"/>
    </source>
</evidence>
<dbReference type="RefSeq" id="WP_003354952.1">
    <property type="nucleotide sequence ID" value="NZ_JH414761.1"/>
</dbReference>
<dbReference type="InterPro" id="IPR025545">
    <property type="entry name" value="YozD"/>
</dbReference>
<sequence length="60" mass="7084">MRETEVYIDTEEIAEFFYGELVKRGFIPNKSEVDELADITFEYLLAKSIIEEDEDEDESE</sequence>
<protein>
    <recommendedName>
        <fullName evidence="3">YozD family protein</fullName>
    </recommendedName>
</protein>
<dbReference type="EMBL" id="ACWF01000141">
    <property type="protein sequence ID" value="EHL75154.1"/>
    <property type="molecule type" value="Genomic_DNA"/>
</dbReference>
<dbReference type="Pfam" id="PF14162">
    <property type="entry name" value="YozD"/>
    <property type="match status" value="1"/>
</dbReference>
<proteinExistence type="predicted"/>
<name>G9QNP5_9BACI</name>
<reference evidence="1 2" key="1">
    <citation type="submission" date="2011-09" db="EMBL/GenBank/DDBJ databases">
        <title>The Genome Sequence of Bacillus smithii 7_3_47FAA.</title>
        <authorList>
            <consortium name="The Broad Institute Genome Sequencing Platform"/>
            <person name="Earl A."/>
            <person name="Ward D."/>
            <person name="Feldgarden M."/>
            <person name="Gevers D."/>
            <person name="Daigneault M."/>
            <person name="Strauss J."/>
            <person name="Allen-Vercoe E."/>
            <person name="Young S.K."/>
            <person name="Zeng Q."/>
            <person name="Gargeya S."/>
            <person name="Fitzgerald M."/>
            <person name="Haas B."/>
            <person name="Abouelleil A."/>
            <person name="Alvarado L."/>
            <person name="Arachchi H.M."/>
            <person name="Berlin A."/>
            <person name="Brown A."/>
            <person name="Chapman S.B."/>
            <person name="Chen Z."/>
            <person name="Dunbar C."/>
            <person name="Freedman E."/>
            <person name="Gearin G."/>
            <person name="Goldberg J."/>
            <person name="Griggs A."/>
            <person name="Gujja S."/>
            <person name="Heiman D."/>
            <person name="Howarth C."/>
            <person name="Larson L."/>
            <person name="Lui A."/>
            <person name="MacDonald P.J.P."/>
            <person name="Montmayeur A."/>
            <person name="Murphy C."/>
            <person name="Neiman D."/>
            <person name="Pearson M."/>
            <person name="Priest M."/>
            <person name="Roberts A."/>
            <person name="Saif S."/>
            <person name="Shea T."/>
            <person name="Shenoy N."/>
            <person name="Sisk P."/>
            <person name="Stolte C."/>
            <person name="Sykes S."/>
            <person name="Wortman J."/>
            <person name="Nusbaum C."/>
            <person name="Birren B."/>
        </authorList>
    </citation>
    <scope>NUCLEOTIDE SEQUENCE [LARGE SCALE GENOMIC DNA]</scope>
    <source>
        <strain evidence="1 2">7_3_47FAA</strain>
    </source>
</reference>
<comment type="caution">
    <text evidence="1">The sequence shown here is derived from an EMBL/GenBank/DDBJ whole genome shotgun (WGS) entry which is preliminary data.</text>
</comment>
<dbReference type="PATRIC" id="fig|665952.3.peg.2757"/>
<dbReference type="HOGENOM" id="CLU_2950338_0_0_9"/>
<accession>G9QNP5</accession>
<evidence type="ECO:0008006" key="3">
    <source>
        <dbReference type="Google" id="ProtNLM"/>
    </source>
</evidence>
<keyword evidence="2" id="KW-1185">Reference proteome</keyword>
<dbReference type="GeneID" id="87582015"/>
<dbReference type="AlphaFoldDB" id="G9QNP5"/>